<evidence type="ECO:0000256" key="2">
    <source>
        <dbReference type="ARBA" id="ARBA00004127"/>
    </source>
</evidence>
<dbReference type="PROSITE" id="PS00379">
    <property type="entry name" value="CDP_ALCOHOL_P_TRANSF"/>
    <property type="match status" value="1"/>
</dbReference>
<evidence type="ECO:0000256" key="10">
    <source>
        <dbReference type="ARBA" id="ARBA00023098"/>
    </source>
</evidence>
<dbReference type="InterPro" id="IPR043130">
    <property type="entry name" value="CDP-OH_PTrfase_TM_dom"/>
</dbReference>
<feature type="transmembrane region" description="Helical" evidence="16">
    <location>
        <begin position="205"/>
        <end position="222"/>
    </location>
</feature>
<dbReference type="Pfam" id="PF01066">
    <property type="entry name" value="CDP-OH_P_transf"/>
    <property type="match status" value="1"/>
</dbReference>
<dbReference type="GO" id="GO:0016020">
    <property type="term" value="C:membrane"/>
    <property type="evidence" value="ECO:0007669"/>
    <property type="project" value="InterPro"/>
</dbReference>
<gene>
    <name evidence="17" type="primary">pssA</name>
    <name evidence="17" type="ORF">DL346_28515</name>
</gene>
<keyword evidence="6" id="KW-0444">Lipid biosynthesis</keyword>
<dbReference type="PANTHER" id="PTHR14269">
    <property type="entry name" value="CDP-DIACYLGLYCEROL--GLYCEROL-3-PHOSPHATE 3-PHOSPHATIDYLTRANSFERASE-RELATED"/>
    <property type="match status" value="1"/>
</dbReference>
<comment type="catalytic activity">
    <reaction evidence="1">
        <text>a CDP-1,2-diacyl-sn-glycerol + L-serine = a 1,2-diacyl-sn-glycero-3-phospho-L-serine + CMP + H(+)</text>
        <dbReference type="Rhea" id="RHEA:16913"/>
        <dbReference type="ChEBI" id="CHEBI:15378"/>
        <dbReference type="ChEBI" id="CHEBI:33384"/>
        <dbReference type="ChEBI" id="CHEBI:57262"/>
        <dbReference type="ChEBI" id="CHEBI:58332"/>
        <dbReference type="ChEBI" id="CHEBI:60377"/>
        <dbReference type="EC" id="2.7.8.8"/>
    </reaction>
</comment>
<dbReference type="RefSeq" id="WP_112885787.1">
    <property type="nucleotide sequence ID" value="NZ_QLUW01000009.1"/>
</dbReference>
<dbReference type="InterPro" id="IPR000462">
    <property type="entry name" value="CDP-OH_P_trans"/>
</dbReference>
<reference evidence="17 18" key="1">
    <citation type="submission" date="2018-06" db="EMBL/GenBank/DDBJ databases">
        <title>Paenibacillus montanisoli sp. nov., isolated from mountain area soil.</title>
        <authorList>
            <person name="Wu M."/>
        </authorList>
    </citation>
    <scope>NUCLEOTIDE SEQUENCE [LARGE SCALE GENOMIC DNA]</scope>
    <source>
        <strain evidence="17 18">RA17</strain>
    </source>
</reference>
<evidence type="ECO:0000256" key="13">
    <source>
        <dbReference type="ARBA" id="ARBA00023264"/>
    </source>
</evidence>
<protein>
    <recommendedName>
        <fullName evidence="5">CDP-diacylglycerol--serine O-phosphatidyltransferase</fullName>
        <ecNumber evidence="4">2.7.8.8</ecNumber>
    </recommendedName>
    <alternativeName>
        <fullName evidence="14">Phosphatidylserine synthase</fullName>
    </alternativeName>
</protein>
<proteinExistence type="inferred from homology"/>
<dbReference type="PANTHER" id="PTHR14269:SF61">
    <property type="entry name" value="CDP-DIACYLGLYCEROL--SERINE O-PHOSPHATIDYLTRANSFERASE"/>
    <property type="match status" value="1"/>
</dbReference>
<keyword evidence="8 16" id="KW-0812">Transmembrane</keyword>
<feature type="transmembrane region" description="Helical" evidence="16">
    <location>
        <begin position="7"/>
        <end position="26"/>
    </location>
</feature>
<dbReference type="InterPro" id="IPR004533">
    <property type="entry name" value="CDP-diaglyc--ser_O-PTrfase"/>
</dbReference>
<evidence type="ECO:0000256" key="3">
    <source>
        <dbReference type="ARBA" id="ARBA00010441"/>
    </source>
</evidence>
<keyword evidence="11 16" id="KW-0472">Membrane</keyword>
<keyword evidence="7 15" id="KW-0808">Transferase</keyword>
<feature type="transmembrane region" description="Helical" evidence="16">
    <location>
        <begin position="148"/>
        <end position="168"/>
    </location>
</feature>
<keyword evidence="18" id="KW-1185">Reference proteome</keyword>
<evidence type="ECO:0000256" key="8">
    <source>
        <dbReference type="ARBA" id="ARBA00022692"/>
    </source>
</evidence>
<evidence type="ECO:0000256" key="14">
    <source>
        <dbReference type="ARBA" id="ARBA00032361"/>
    </source>
</evidence>
<dbReference type="GO" id="GO:0003882">
    <property type="term" value="F:CDP-diacylglycerol-serine O-phosphatidyltransferase activity"/>
    <property type="evidence" value="ECO:0007669"/>
    <property type="project" value="UniProtKB-EC"/>
</dbReference>
<evidence type="ECO:0000256" key="9">
    <source>
        <dbReference type="ARBA" id="ARBA00022989"/>
    </source>
</evidence>
<evidence type="ECO:0000313" key="18">
    <source>
        <dbReference type="Proteomes" id="UP000249260"/>
    </source>
</evidence>
<keyword evidence="12" id="KW-0594">Phospholipid biosynthesis</keyword>
<feature type="transmembrane region" description="Helical" evidence="16">
    <location>
        <begin position="94"/>
        <end position="112"/>
    </location>
</feature>
<evidence type="ECO:0000256" key="6">
    <source>
        <dbReference type="ARBA" id="ARBA00022516"/>
    </source>
</evidence>
<comment type="subcellular location">
    <subcellularLocation>
        <location evidence="2">Endomembrane system</location>
        <topology evidence="2">Multi-pass membrane protein</topology>
    </subcellularLocation>
</comment>
<name>A0A328TRY7_9BACL</name>
<evidence type="ECO:0000256" key="12">
    <source>
        <dbReference type="ARBA" id="ARBA00023209"/>
    </source>
</evidence>
<evidence type="ECO:0000256" key="11">
    <source>
        <dbReference type="ARBA" id="ARBA00023136"/>
    </source>
</evidence>
<accession>A0A328TRY7</accession>
<evidence type="ECO:0000256" key="5">
    <source>
        <dbReference type="ARBA" id="ARBA00017171"/>
    </source>
</evidence>
<feature type="transmembrane region" description="Helical" evidence="16">
    <location>
        <begin position="124"/>
        <end position="142"/>
    </location>
</feature>
<sequence length="251" mass="27303">MITKSIPSLFTVANLFLGIVAIILVFPENAKPEVAAMMVIIAMLMDGVDGRVARALNAQSEFGKELDSLSDVISFGVAPAFIMYSVAFQELNPAPAWIITALFPICGALRLARFNVISSMPGYFIGLPIPAAGGVLATLALFHKDIAVSVLMASTLILSFLMVSTIRYPNFKKLGIPKNAIWVVPIVVAIAVVLGILFPNHLSKIIFIPLVLYALYGLKKNVDRRLPGRKRKRLLEKQLQEDSSVQSEHSA</sequence>
<organism evidence="17 18">
    <name type="scientific">Paenibacillus montanisoli</name>
    <dbReference type="NCBI Taxonomy" id="2081970"/>
    <lineage>
        <taxon>Bacteria</taxon>
        <taxon>Bacillati</taxon>
        <taxon>Bacillota</taxon>
        <taxon>Bacilli</taxon>
        <taxon>Bacillales</taxon>
        <taxon>Paenibacillaceae</taxon>
        <taxon>Paenibacillus</taxon>
    </lineage>
</organism>
<dbReference type="GO" id="GO:0012505">
    <property type="term" value="C:endomembrane system"/>
    <property type="evidence" value="ECO:0007669"/>
    <property type="project" value="UniProtKB-SubCell"/>
</dbReference>
<keyword evidence="13" id="KW-1208">Phospholipid metabolism</keyword>
<comment type="similarity">
    <text evidence="3 15">Belongs to the CDP-alcohol phosphatidyltransferase class-I family.</text>
</comment>
<feature type="transmembrane region" description="Helical" evidence="16">
    <location>
        <begin position="180"/>
        <end position="199"/>
    </location>
</feature>
<dbReference type="AlphaFoldDB" id="A0A328TRY7"/>
<dbReference type="Proteomes" id="UP000249260">
    <property type="component" value="Unassembled WGS sequence"/>
</dbReference>
<evidence type="ECO:0000256" key="7">
    <source>
        <dbReference type="ARBA" id="ARBA00022679"/>
    </source>
</evidence>
<comment type="caution">
    <text evidence="17">The sequence shown here is derived from an EMBL/GenBank/DDBJ whole genome shotgun (WGS) entry which is preliminary data.</text>
</comment>
<dbReference type="EC" id="2.7.8.8" evidence="4"/>
<dbReference type="OrthoDB" id="9777147at2"/>
<dbReference type="NCBIfam" id="TIGR00473">
    <property type="entry name" value="pssA"/>
    <property type="match status" value="1"/>
</dbReference>
<keyword evidence="10" id="KW-0443">Lipid metabolism</keyword>
<dbReference type="EMBL" id="QLUW01000009">
    <property type="protein sequence ID" value="RAP73258.1"/>
    <property type="molecule type" value="Genomic_DNA"/>
</dbReference>
<dbReference type="InterPro" id="IPR050324">
    <property type="entry name" value="CDP-alcohol_PTase-I"/>
</dbReference>
<evidence type="ECO:0000256" key="1">
    <source>
        <dbReference type="ARBA" id="ARBA00000287"/>
    </source>
</evidence>
<keyword evidence="9 16" id="KW-1133">Transmembrane helix</keyword>
<evidence type="ECO:0000313" key="17">
    <source>
        <dbReference type="EMBL" id="RAP73258.1"/>
    </source>
</evidence>
<evidence type="ECO:0000256" key="4">
    <source>
        <dbReference type="ARBA" id="ARBA00013174"/>
    </source>
</evidence>
<evidence type="ECO:0000256" key="16">
    <source>
        <dbReference type="SAM" id="Phobius"/>
    </source>
</evidence>
<dbReference type="Gene3D" id="1.20.120.1760">
    <property type="match status" value="1"/>
</dbReference>
<dbReference type="InterPro" id="IPR048254">
    <property type="entry name" value="CDP_ALCOHOL_P_TRANSF_CS"/>
</dbReference>
<dbReference type="GO" id="GO:0008654">
    <property type="term" value="P:phospholipid biosynthetic process"/>
    <property type="evidence" value="ECO:0007669"/>
    <property type="project" value="UniProtKB-KW"/>
</dbReference>
<evidence type="ECO:0000256" key="15">
    <source>
        <dbReference type="RuleBase" id="RU003750"/>
    </source>
</evidence>